<comment type="caution">
    <text evidence="7">The sequence shown here is derived from an EMBL/GenBank/DDBJ whole genome shotgun (WGS) entry which is preliminary data.</text>
</comment>
<evidence type="ECO:0000256" key="5">
    <source>
        <dbReference type="SAM" id="Phobius"/>
    </source>
</evidence>
<dbReference type="GO" id="GO:0016020">
    <property type="term" value="C:membrane"/>
    <property type="evidence" value="ECO:0007669"/>
    <property type="project" value="UniProtKB-SubCell"/>
</dbReference>
<keyword evidence="3 5" id="KW-1133">Transmembrane helix</keyword>
<dbReference type="EMBL" id="CADEPI010000032">
    <property type="protein sequence ID" value="CAB3367612.1"/>
    <property type="molecule type" value="Genomic_DNA"/>
</dbReference>
<dbReference type="PANTHER" id="PTHR11863">
    <property type="entry name" value="STEROL DESATURASE"/>
    <property type="match status" value="1"/>
</dbReference>
<organism evidence="7 8">
    <name type="scientific">Cloeon dipterum</name>
    <dbReference type="NCBI Taxonomy" id="197152"/>
    <lineage>
        <taxon>Eukaryota</taxon>
        <taxon>Metazoa</taxon>
        <taxon>Ecdysozoa</taxon>
        <taxon>Arthropoda</taxon>
        <taxon>Hexapoda</taxon>
        <taxon>Insecta</taxon>
        <taxon>Pterygota</taxon>
        <taxon>Palaeoptera</taxon>
        <taxon>Ephemeroptera</taxon>
        <taxon>Pisciforma</taxon>
        <taxon>Baetidae</taxon>
        <taxon>Cloeon</taxon>
    </lineage>
</organism>
<proteinExistence type="predicted"/>
<keyword evidence="4 5" id="KW-0472">Membrane</keyword>
<evidence type="ECO:0000256" key="1">
    <source>
        <dbReference type="ARBA" id="ARBA00004370"/>
    </source>
</evidence>
<accession>A0A8S1CJ18</accession>
<name>A0A8S1CJ18_9INSE</name>
<evidence type="ECO:0000256" key="3">
    <source>
        <dbReference type="ARBA" id="ARBA00022989"/>
    </source>
</evidence>
<keyword evidence="8" id="KW-1185">Reference proteome</keyword>
<dbReference type="InterPro" id="IPR006694">
    <property type="entry name" value="Fatty_acid_hydroxylase"/>
</dbReference>
<evidence type="ECO:0000256" key="2">
    <source>
        <dbReference type="ARBA" id="ARBA00022692"/>
    </source>
</evidence>
<protein>
    <recommendedName>
        <fullName evidence="6">Fatty acid hydroxylase domain-containing protein</fullName>
    </recommendedName>
</protein>
<keyword evidence="2 5" id="KW-0812">Transmembrane</keyword>
<evidence type="ECO:0000313" key="7">
    <source>
        <dbReference type="EMBL" id="CAB3367612.1"/>
    </source>
</evidence>
<dbReference type="GO" id="GO:0016491">
    <property type="term" value="F:oxidoreductase activity"/>
    <property type="evidence" value="ECO:0007669"/>
    <property type="project" value="InterPro"/>
</dbReference>
<dbReference type="Proteomes" id="UP000494165">
    <property type="component" value="Unassembled WGS sequence"/>
</dbReference>
<gene>
    <name evidence="7" type="ORF">CLODIP_2_CD02037</name>
</gene>
<feature type="transmembrane region" description="Helical" evidence="5">
    <location>
        <begin position="89"/>
        <end position="110"/>
    </location>
</feature>
<dbReference type="InterPro" id="IPR050307">
    <property type="entry name" value="Sterol_Desaturase_Related"/>
</dbReference>
<sequence>MAGLASFARDWAPSPDFWQQKWTAVLDAFGHNQRVLFGMMPSVVSGVVYWTVSGLFMLIDFSGLLAAYKVQPGTNQPPSAPRLSNAARVVFVNQVVGFLFGLVAFEFGRWLNGREIDPEVVAVLPSIPTMLQHLMLTFAFREIFFYYSHRLLHHRLFYKRFHKQHHEWTAPIALIAAYCHPLEHIVSNVLPVAIGPVVLKSHPLISWSWFVLVTCWTLTVHSGYHLPLAPCPEFHDFHHQMSNQNYGVVGILDALHKTDLQWRNTQSFERSFILFGLRPSRQVLDRTRIKKQ</sequence>
<feature type="transmembrane region" description="Helical" evidence="5">
    <location>
        <begin position="47"/>
        <end position="68"/>
    </location>
</feature>
<comment type="subcellular location">
    <subcellularLocation>
        <location evidence="1">Membrane</location>
    </subcellularLocation>
</comment>
<evidence type="ECO:0000259" key="6">
    <source>
        <dbReference type="Pfam" id="PF04116"/>
    </source>
</evidence>
<reference evidence="7 8" key="1">
    <citation type="submission" date="2020-04" db="EMBL/GenBank/DDBJ databases">
        <authorList>
            <person name="Alioto T."/>
            <person name="Alioto T."/>
            <person name="Gomez Garrido J."/>
        </authorList>
    </citation>
    <scope>NUCLEOTIDE SEQUENCE [LARGE SCALE GENOMIC DNA]</scope>
</reference>
<dbReference type="AlphaFoldDB" id="A0A8S1CJ18"/>
<feature type="domain" description="Fatty acid hydroxylase" evidence="6">
    <location>
        <begin position="135"/>
        <end position="258"/>
    </location>
</feature>
<dbReference type="OrthoDB" id="408954at2759"/>
<dbReference type="GO" id="GO:0005506">
    <property type="term" value="F:iron ion binding"/>
    <property type="evidence" value="ECO:0007669"/>
    <property type="project" value="InterPro"/>
</dbReference>
<dbReference type="GO" id="GO:0008610">
    <property type="term" value="P:lipid biosynthetic process"/>
    <property type="evidence" value="ECO:0007669"/>
    <property type="project" value="InterPro"/>
</dbReference>
<evidence type="ECO:0000256" key="4">
    <source>
        <dbReference type="ARBA" id="ARBA00023136"/>
    </source>
</evidence>
<dbReference type="Pfam" id="PF04116">
    <property type="entry name" value="FA_hydroxylase"/>
    <property type="match status" value="1"/>
</dbReference>
<evidence type="ECO:0000313" key="8">
    <source>
        <dbReference type="Proteomes" id="UP000494165"/>
    </source>
</evidence>